<dbReference type="CDD" id="cd21112">
    <property type="entry name" value="alphaLP-like"/>
    <property type="match status" value="1"/>
</dbReference>
<keyword evidence="5" id="KW-0720">Serine protease</keyword>
<evidence type="ECO:0000256" key="2">
    <source>
        <dbReference type="ARBA" id="ARBA00022670"/>
    </source>
</evidence>
<keyword evidence="2" id="KW-0645">Protease</keyword>
<dbReference type="GO" id="GO:0016798">
    <property type="term" value="F:hydrolase activity, acting on glycosyl bonds"/>
    <property type="evidence" value="ECO:0007669"/>
    <property type="project" value="UniProtKB-KW"/>
</dbReference>
<dbReference type="InterPro" id="IPR001316">
    <property type="entry name" value="Pept_S1A_streptogrisin"/>
</dbReference>
<evidence type="ECO:0000256" key="5">
    <source>
        <dbReference type="ARBA" id="ARBA00022825"/>
    </source>
</evidence>
<dbReference type="Gene3D" id="2.60.120.260">
    <property type="entry name" value="Galactose-binding domain-like"/>
    <property type="match status" value="1"/>
</dbReference>
<keyword evidence="4" id="KW-0378">Hydrolase</keyword>
<evidence type="ECO:0000256" key="1">
    <source>
        <dbReference type="ARBA" id="ARBA00007664"/>
    </source>
</evidence>
<dbReference type="GO" id="GO:0006508">
    <property type="term" value="P:proteolysis"/>
    <property type="evidence" value="ECO:0007669"/>
    <property type="project" value="UniProtKB-KW"/>
</dbReference>
<gene>
    <name evidence="14" type="ORF">VV02_00080</name>
</gene>
<evidence type="ECO:0000259" key="12">
    <source>
        <dbReference type="PROSITE" id="PS50853"/>
    </source>
</evidence>
<protein>
    <submittedName>
        <fullName evidence="14">Chitinase</fullName>
    </submittedName>
</protein>
<dbReference type="Gene3D" id="3.30.300.50">
    <property type="match status" value="2"/>
</dbReference>
<dbReference type="STRING" id="571913.VV02_00080"/>
<dbReference type="CDD" id="cd00063">
    <property type="entry name" value="FN3"/>
    <property type="match status" value="1"/>
</dbReference>
<dbReference type="PROSITE" id="PS00134">
    <property type="entry name" value="TRYPSIN_HIS"/>
    <property type="match status" value="1"/>
</dbReference>
<dbReference type="SUPFAM" id="SSF49265">
    <property type="entry name" value="Fibronectin type III"/>
    <property type="match status" value="1"/>
</dbReference>
<feature type="domain" description="P/Homo B" evidence="13">
    <location>
        <begin position="509"/>
        <end position="632"/>
    </location>
</feature>
<dbReference type="PRINTS" id="PR00861">
    <property type="entry name" value="ALYTICPTASE"/>
</dbReference>
<dbReference type="InterPro" id="IPR013783">
    <property type="entry name" value="Ig-like_fold"/>
</dbReference>
<accession>A0A0K1JD55</accession>
<dbReference type="InterPro" id="IPR018114">
    <property type="entry name" value="TRYPSIN_HIS"/>
</dbReference>
<evidence type="ECO:0000256" key="4">
    <source>
        <dbReference type="ARBA" id="ARBA00022801"/>
    </source>
</evidence>
<dbReference type="EMBL" id="CP011112">
    <property type="protein sequence ID" value="AKU14636.1"/>
    <property type="molecule type" value="Genomic_DNA"/>
</dbReference>
<dbReference type="InterPro" id="IPR035070">
    <property type="entry name" value="Streptogrisin_prodomain"/>
</dbReference>
<dbReference type="InterPro" id="IPR002884">
    <property type="entry name" value="P_dom"/>
</dbReference>
<dbReference type="SUPFAM" id="SSF49785">
    <property type="entry name" value="Galactose-binding domain-like"/>
    <property type="match status" value="1"/>
</dbReference>
<sequence length="632" mass="64816">MNSHQKAIAVICGSTLAAGALATTLSGSSAAAERPAPAAHQDGGAPEATVRGVAKAFGISPRAARTELMQQDQAHRVFSSLPRELRDQLAGHWFDPASGKLTVAVNDAKDAEQARARGANPKVVPRSQAELERLLSSVREAAGSGVPGVFSWGIDVKNNVVRVNVSRPAKTAATERFLATVRKLGGGVQVVTTASQQRQQSADPGLLGGTVHTGDPWWPGAETPCSVGFGVTDSAGAKHLLTAGHCTNDANQPAYGQSGQQNKLGTSNVGGTHTVNGREGDMGLVSVTEPSWNLTGSVNTWGSPAVSVTGSAEAMVGDRVCHSGNTSKWQCGEVRYTHKSIDYGGNVGVVEDLTWTTACSLGGDSGGGWLLGDKAVGLHEGGPAKCVTNPTNDNDLSIFQPVNEALAKWNVQLVTARGSNDTQAPTTPGSPRSTGATDTTVSLAWDASTDDVGVTGYDVLNGATVVKSASGTSATVTGLTPNTEYSFTVRATDAAGNKSAATAPVVVKTAPGGGGGRVFTNGTDYPIRDFAVATSAVKSDATGPAASPITVGVVAKHTCFEDLNITLVSPTGRRYALAQWPGAYYDCTPFASNKTFSVQPAAGEPAGGTWTLRIGDNGYGDTGVLDSWSITV</sequence>
<evidence type="ECO:0000256" key="3">
    <source>
        <dbReference type="ARBA" id="ARBA00022729"/>
    </source>
</evidence>
<evidence type="ECO:0000313" key="15">
    <source>
        <dbReference type="Proteomes" id="UP000066480"/>
    </source>
</evidence>
<feature type="chain" id="PRO_5038762495" evidence="11">
    <location>
        <begin position="23"/>
        <end position="632"/>
    </location>
</feature>
<evidence type="ECO:0000256" key="11">
    <source>
        <dbReference type="SAM" id="SignalP"/>
    </source>
</evidence>
<evidence type="ECO:0000256" key="7">
    <source>
        <dbReference type="ARBA" id="ARBA00023157"/>
    </source>
</evidence>
<evidence type="ECO:0000256" key="6">
    <source>
        <dbReference type="ARBA" id="ARBA00023145"/>
    </source>
</evidence>
<organism evidence="14 15">
    <name type="scientific">Luteipulveratus mongoliensis</name>
    <dbReference type="NCBI Taxonomy" id="571913"/>
    <lineage>
        <taxon>Bacteria</taxon>
        <taxon>Bacillati</taxon>
        <taxon>Actinomycetota</taxon>
        <taxon>Actinomycetes</taxon>
        <taxon>Micrococcales</taxon>
        <taxon>Dermacoccaceae</taxon>
        <taxon>Luteipulveratus</taxon>
    </lineage>
</organism>
<evidence type="ECO:0000313" key="14">
    <source>
        <dbReference type="EMBL" id="AKU14636.1"/>
    </source>
</evidence>
<dbReference type="InterPro" id="IPR003961">
    <property type="entry name" value="FN3_dom"/>
</dbReference>
<dbReference type="GO" id="GO:0005576">
    <property type="term" value="C:extracellular region"/>
    <property type="evidence" value="ECO:0007669"/>
    <property type="project" value="InterPro"/>
</dbReference>
<evidence type="ECO:0000256" key="10">
    <source>
        <dbReference type="SAM" id="MobiDB-lite"/>
    </source>
</evidence>
<evidence type="ECO:0000256" key="9">
    <source>
        <dbReference type="ARBA" id="ARBA00023326"/>
    </source>
</evidence>
<keyword evidence="6" id="KW-0865">Zymogen</keyword>
<dbReference type="SMART" id="SM00060">
    <property type="entry name" value="FN3"/>
    <property type="match status" value="1"/>
</dbReference>
<dbReference type="Proteomes" id="UP000066480">
    <property type="component" value="Chromosome"/>
</dbReference>
<dbReference type="InterPro" id="IPR036116">
    <property type="entry name" value="FN3_sf"/>
</dbReference>
<dbReference type="OrthoDB" id="2702399at2"/>
<dbReference type="InterPro" id="IPR009003">
    <property type="entry name" value="Peptidase_S1_PA"/>
</dbReference>
<feature type="domain" description="Fibronectin type-III" evidence="12">
    <location>
        <begin position="427"/>
        <end position="512"/>
    </location>
</feature>
<dbReference type="InterPro" id="IPR008979">
    <property type="entry name" value="Galactose-bd-like_sf"/>
</dbReference>
<keyword evidence="3 11" id="KW-0732">Signal</keyword>
<dbReference type="Pfam" id="PF01483">
    <property type="entry name" value="P_proprotein"/>
    <property type="match status" value="1"/>
</dbReference>
<dbReference type="Pfam" id="PF02983">
    <property type="entry name" value="Pro_Al_protease"/>
    <property type="match status" value="1"/>
</dbReference>
<dbReference type="AlphaFoldDB" id="A0A0K1JD55"/>
<keyword evidence="7" id="KW-1015">Disulfide bond</keyword>
<dbReference type="Pfam" id="PF00041">
    <property type="entry name" value="fn3"/>
    <property type="match status" value="1"/>
</dbReference>
<dbReference type="Gene3D" id="2.40.10.10">
    <property type="entry name" value="Trypsin-like serine proteases"/>
    <property type="match status" value="2"/>
</dbReference>
<dbReference type="KEGG" id="lmoi:VV02_00080"/>
<dbReference type="SUPFAM" id="SSF50494">
    <property type="entry name" value="Trypsin-like serine proteases"/>
    <property type="match status" value="1"/>
</dbReference>
<dbReference type="GO" id="GO:0000272">
    <property type="term" value="P:polysaccharide catabolic process"/>
    <property type="evidence" value="ECO:0007669"/>
    <property type="project" value="UniProtKB-KW"/>
</dbReference>
<keyword evidence="15" id="KW-1185">Reference proteome</keyword>
<dbReference type="Gene3D" id="2.60.40.10">
    <property type="entry name" value="Immunoglobulins"/>
    <property type="match status" value="1"/>
</dbReference>
<comment type="similarity">
    <text evidence="1">Belongs to the peptidase S1 family.</text>
</comment>
<dbReference type="RefSeq" id="WP_083449790.1">
    <property type="nucleotide sequence ID" value="NZ_CP011112.1"/>
</dbReference>
<dbReference type="InterPro" id="IPR004236">
    <property type="entry name" value="Pept_S1_alpha_lytic"/>
</dbReference>
<proteinExistence type="inferred from homology"/>
<dbReference type="InterPro" id="IPR043504">
    <property type="entry name" value="Peptidase_S1_PA_chymotrypsin"/>
</dbReference>
<reference evidence="14 15" key="1">
    <citation type="submission" date="2015-03" db="EMBL/GenBank/DDBJ databases">
        <title>Luteipulveratus halotolerans sp. nov., a novel actinobacterium (Dermacoccaceae) from Sarawak, Malaysia.</title>
        <authorList>
            <person name="Juboi H."/>
            <person name="Basik A."/>
            <person name="Shamsul S.S."/>
            <person name="Arnold P."/>
            <person name="Schmitt E.K."/>
            <person name="Sanglier J.-J."/>
            <person name="Yeo T."/>
        </authorList>
    </citation>
    <scope>NUCLEOTIDE SEQUENCE [LARGE SCALE GENOMIC DNA]</scope>
    <source>
        <strain evidence="14 15">MN07-A0370</strain>
    </source>
</reference>
<dbReference type="PROSITE" id="PS51829">
    <property type="entry name" value="P_HOMO_B"/>
    <property type="match status" value="1"/>
</dbReference>
<evidence type="ECO:0000256" key="8">
    <source>
        <dbReference type="ARBA" id="ARBA00023295"/>
    </source>
</evidence>
<dbReference type="GO" id="GO:0004252">
    <property type="term" value="F:serine-type endopeptidase activity"/>
    <property type="evidence" value="ECO:0007669"/>
    <property type="project" value="InterPro"/>
</dbReference>
<keyword evidence="8" id="KW-0326">Glycosidase</keyword>
<keyword evidence="9" id="KW-0119">Carbohydrate metabolism</keyword>
<evidence type="ECO:0000259" key="13">
    <source>
        <dbReference type="PROSITE" id="PS51829"/>
    </source>
</evidence>
<dbReference type="PROSITE" id="PS50853">
    <property type="entry name" value="FN3"/>
    <property type="match status" value="1"/>
</dbReference>
<feature type="region of interest" description="Disordered" evidence="10">
    <location>
        <begin position="418"/>
        <end position="438"/>
    </location>
</feature>
<name>A0A0K1JD55_9MICO</name>
<keyword evidence="9" id="KW-0624">Polysaccharide degradation</keyword>
<feature type="signal peptide" evidence="11">
    <location>
        <begin position="1"/>
        <end position="22"/>
    </location>
</feature>